<organism evidence="7 8">
    <name type="scientific">Cylicocyclus nassatus</name>
    <name type="common">Nematode worm</name>
    <dbReference type="NCBI Taxonomy" id="53992"/>
    <lineage>
        <taxon>Eukaryota</taxon>
        <taxon>Metazoa</taxon>
        <taxon>Ecdysozoa</taxon>
        <taxon>Nematoda</taxon>
        <taxon>Chromadorea</taxon>
        <taxon>Rhabditida</taxon>
        <taxon>Rhabditina</taxon>
        <taxon>Rhabditomorpha</taxon>
        <taxon>Strongyloidea</taxon>
        <taxon>Strongylidae</taxon>
        <taxon>Cylicocyclus</taxon>
    </lineage>
</organism>
<accession>A0AA36MCN7</accession>
<feature type="transmembrane region" description="Helical" evidence="5">
    <location>
        <begin position="392"/>
        <end position="414"/>
    </location>
</feature>
<gene>
    <name evidence="7" type="ORF">CYNAS_LOCUS20177</name>
</gene>
<name>A0AA36MCN7_CYLNA</name>
<evidence type="ECO:0000256" key="4">
    <source>
        <dbReference type="ARBA" id="ARBA00023136"/>
    </source>
</evidence>
<dbReference type="EMBL" id="CATQJL010000316">
    <property type="protein sequence ID" value="CAJ0608194.1"/>
    <property type="molecule type" value="Genomic_DNA"/>
</dbReference>
<feature type="transmembrane region" description="Helical" evidence="5">
    <location>
        <begin position="100"/>
        <end position="122"/>
    </location>
</feature>
<evidence type="ECO:0000256" key="1">
    <source>
        <dbReference type="ARBA" id="ARBA00004141"/>
    </source>
</evidence>
<dbReference type="PANTHER" id="PTHR22950:SF217">
    <property type="entry name" value="AMINO ACID TRANSPORTER TRANSMEMBRANE DOMAIN-CONTAINING PROTEIN"/>
    <property type="match status" value="1"/>
</dbReference>
<feature type="transmembrane region" description="Helical" evidence="5">
    <location>
        <begin position="142"/>
        <end position="161"/>
    </location>
</feature>
<dbReference type="GO" id="GO:0005774">
    <property type="term" value="C:vacuolar membrane"/>
    <property type="evidence" value="ECO:0007669"/>
    <property type="project" value="TreeGrafter"/>
</dbReference>
<keyword evidence="8" id="KW-1185">Reference proteome</keyword>
<keyword evidence="4 5" id="KW-0472">Membrane</keyword>
<dbReference type="Pfam" id="PF01490">
    <property type="entry name" value="Aa_trans"/>
    <property type="match status" value="1"/>
</dbReference>
<dbReference type="InterPro" id="IPR013057">
    <property type="entry name" value="AA_transpt_TM"/>
</dbReference>
<dbReference type="GO" id="GO:0015179">
    <property type="term" value="F:L-amino acid transmembrane transporter activity"/>
    <property type="evidence" value="ECO:0007669"/>
    <property type="project" value="TreeGrafter"/>
</dbReference>
<keyword evidence="2 5" id="KW-0812">Transmembrane</keyword>
<keyword evidence="3 5" id="KW-1133">Transmembrane helix</keyword>
<evidence type="ECO:0000256" key="5">
    <source>
        <dbReference type="SAM" id="Phobius"/>
    </source>
</evidence>
<evidence type="ECO:0000313" key="8">
    <source>
        <dbReference type="Proteomes" id="UP001176961"/>
    </source>
</evidence>
<protein>
    <recommendedName>
        <fullName evidence="6">Amino acid transporter transmembrane domain-containing protein</fullName>
    </recommendedName>
</protein>
<comment type="subcellular location">
    <subcellularLocation>
        <location evidence="1">Membrane</location>
        <topology evidence="1">Multi-pass membrane protein</topology>
    </subcellularLocation>
</comment>
<dbReference type="PANTHER" id="PTHR22950">
    <property type="entry name" value="AMINO ACID TRANSPORTER"/>
    <property type="match status" value="1"/>
</dbReference>
<reference evidence="7" key="1">
    <citation type="submission" date="2023-07" db="EMBL/GenBank/DDBJ databases">
        <authorList>
            <consortium name="CYATHOMIX"/>
        </authorList>
    </citation>
    <scope>NUCLEOTIDE SEQUENCE</scope>
    <source>
        <strain evidence="7">N/A</strain>
    </source>
</reference>
<evidence type="ECO:0000313" key="7">
    <source>
        <dbReference type="EMBL" id="CAJ0608194.1"/>
    </source>
</evidence>
<feature type="transmembrane region" description="Helical" evidence="5">
    <location>
        <begin position="194"/>
        <end position="216"/>
    </location>
</feature>
<evidence type="ECO:0000256" key="2">
    <source>
        <dbReference type="ARBA" id="ARBA00022692"/>
    </source>
</evidence>
<dbReference type="Proteomes" id="UP001176961">
    <property type="component" value="Unassembled WGS sequence"/>
</dbReference>
<feature type="transmembrane region" description="Helical" evidence="5">
    <location>
        <begin position="354"/>
        <end position="380"/>
    </location>
</feature>
<feature type="transmembrane region" description="Helical" evidence="5">
    <location>
        <begin position="237"/>
        <end position="264"/>
    </location>
</feature>
<feature type="transmembrane region" description="Helical" evidence="5">
    <location>
        <begin position="168"/>
        <end position="188"/>
    </location>
</feature>
<comment type="caution">
    <text evidence="7">The sequence shown here is derived from an EMBL/GenBank/DDBJ whole genome shotgun (WGS) entry which is preliminary data.</text>
</comment>
<feature type="transmembrane region" description="Helical" evidence="5">
    <location>
        <begin position="66"/>
        <end position="91"/>
    </location>
</feature>
<proteinExistence type="predicted"/>
<feature type="transmembrane region" description="Helical" evidence="5">
    <location>
        <begin position="284"/>
        <end position="312"/>
    </location>
</feature>
<dbReference type="AlphaFoldDB" id="A0AA36MCN7"/>
<feature type="transmembrane region" description="Helical" evidence="5">
    <location>
        <begin position="324"/>
        <end position="348"/>
    </location>
</feature>
<evidence type="ECO:0000259" key="6">
    <source>
        <dbReference type="Pfam" id="PF01490"/>
    </source>
</evidence>
<evidence type="ECO:0000256" key="3">
    <source>
        <dbReference type="ARBA" id="ARBA00022989"/>
    </source>
</evidence>
<feature type="transmembrane region" description="Helical" evidence="5">
    <location>
        <begin position="42"/>
        <end position="60"/>
    </location>
</feature>
<sequence>MPGSIAVVDSNPPIPEHFEVDDKNLKPNINCNSKQKKISTTFALINFLKGMIGAGIFALPLASKQAGLWCAFIVVFIFGIITAVCMIKVVVSAQYLCERWIINISVVLLQLGICTVYYIFIVDHSKEIVEIIWPHSTIHRNIYFLFTLPALLVMSLIRSLYILSLFSLLGNVLVFTSLAIILGELVTFKHIPTYSLPAFTSLNGLFLAAGSIMYALEGIATVLPLENKMKHPKEMTGYTGVLSTGASLVTILYAACGFYGYITFGDAVQGSITLNLSNSPLNVAVKAMLLCMVCTSFPIMEYPLVELVWPLVKKPLRRRNVRRFCIIGLEYCFRFFVVFLVFGLAWLIPNLEQVIPLVGITAGMLLGLVFPSLIETIVFLPKWWREMALPKLVVILTLNTFYIVLGIFFVVTGIDANVENLKRGVSH</sequence>
<feature type="domain" description="Amino acid transporter transmembrane" evidence="6">
    <location>
        <begin position="37"/>
        <end position="411"/>
    </location>
</feature>